<dbReference type="InterPro" id="IPR058288">
    <property type="entry name" value="DUF7982"/>
</dbReference>
<feature type="domain" description="DUF7982" evidence="3">
    <location>
        <begin position="22"/>
        <end position="287"/>
    </location>
</feature>
<dbReference type="RefSeq" id="WP_089865012.1">
    <property type="nucleotide sequence ID" value="NZ_FOTC01000001.1"/>
</dbReference>
<protein>
    <recommendedName>
        <fullName evidence="3">DUF7982 domain-containing protein</fullName>
    </recommendedName>
</protein>
<proteinExistence type="predicted"/>
<accession>A0A1I4BAM0</accession>
<dbReference type="EMBL" id="FOTC01000001">
    <property type="protein sequence ID" value="SFK65041.1"/>
    <property type="molecule type" value="Genomic_DNA"/>
</dbReference>
<sequence length="296" mass="32042">MSQQQPTQSDTGTETQTDLSAENLRDELQLLQAENSRLREQYVRARRTSYRRSALGLGAIGAVAAAGALLFPAAQTVLFALAGIGLFAGVLTYYLTPERFIAADVGERIYRALMRNETALIRELGLSDTRLYVSHETETARLFIPQHAEYDIPSADALMSTLVITENERERGVALTPTGQTLFNEFERTVSGPLGSTPSEVSTQLTDALVNVFELVDTATADVDREAGRATVAVTNSAYELDSGVDHPVGSFLAVGLAVGLETPIGTEVTHNPEDTTSADFRVTCRWKPEASADQN</sequence>
<keyword evidence="2" id="KW-1133">Transmembrane helix</keyword>
<evidence type="ECO:0000256" key="1">
    <source>
        <dbReference type="SAM" id="Coils"/>
    </source>
</evidence>
<keyword evidence="1" id="KW-0175">Coiled coil</keyword>
<keyword evidence="2" id="KW-0812">Transmembrane</keyword>
<feature type="transmembrane region" description="Helical" evidence="2">
    <location>
        <begin position="77"/>
        <end position="95"/>
    </location>
</feature>
<organism evidence="4 5">
    <name type="scientific">Halogranum rubrum</name>
    <dbReference type="NCBI Taxonomy" id="553466"/>
    <lineage>
        <taxon>Archaea</taxon>
        <taxon>Methanobacteriati</taxon>
        <taxon>Methanobacteriota</taxon>
        <taxon>Stenosarchaea group</taxon>
        <taxon>Halobacteria</taxon>
        <taxon>Halobacteriales</taxon>
        <taxon>Haloferacaceae</taxon>
    </lineage>
</organism>
<keyword evidence="2" id="KW-0472">Membrane</keyword>
<evidence type="ECO:0000259" key="3">
    <source>
        <dbReference type="Pfam" id="PF25939"/>
    </source>
</evidence>
<dbReference type="Pfam" id="PF25939">
    <property type="entry name" value="DUF7982"/>
    <property type="match status" value="1"/>
</dbReference>
<reference evidence="5" key="1">
    <citation type="submission" date="2016-10" db="EMBL/GenBank/DDBJ databases">
        <authorList>
            <person name="Varghese N."/>
            <person name="Submissions S."/>
        </authorList>
    </citation>
    <scope>NUCLEOTIDE SEQUENCE [LARGE SCALE GENOMIC DNA]</scope>
    <source>
        <strain evidence="5">CGMCC 1.7738</strain>
    </source>
</reference>
<gene>
    <name evidence="4" type="ORF">SAMN04487950_0385</name>
</gene>
<name>A0A1I4BAM0_9EURY</name>
<evidence type="ECO:0000256" key="2">
    <source>
        <dbReference type="SAM" id="Phobius"/>
    </source>
</evidence>
<keyword evidence="5" id="KW-1185">Reference proteome</keyword>
<dbReference type="Proteomes" id="UP000199607">
    <property type="component" value="Unassembled WGS sequence"/>
</dbReference>
<evidence type="ECO:0000313" key="4">
    <source>
        <dbReference type="EMBL" id="SFK65041.1"/>
    </source>
</evidence>
<dbReference type="AlphaFoldDB" id="A0A1I4BAM0"/>
<dbReference type="STRING" id="553466.SAMN04487950_0385"/>
<feature type="coiled-coil region" evidence="1">
    <location>
        <begin position="21"/>
        <end position="48"/>
    </location>
</feature>
<feature type="transmembrane region" description="Helical" evidence="2">
    <location>
        <begin position="54"/>
        <end position="71"/>
    </location>
</feature>
<evidence type="ECO:0000313" key="5">
    <source>
        <dbReference type="Proteomes" id="UP000199607"/>
    </source>
</evidence>